<gene>
    <name evidence="1" type="ORF">LTR77_003489</name>
</gene>
<sequence>MANTLQRYKALITKANEHYERAEWELTENALRDAERLCKSKDFPDGPYCQLGIMIKLAEVTRRHGRYEEAVKASQEALNSDRIDKIMALSVLGELGVNYRHMDKIEEANATFQKQYDQAVNLTLELEANACRAAGNLGMTMYQLYMQQSDKGDKAKLHKSIYLLQDRVNRSKSIQKRLAPEDKLMGKLKMWESIGVSRLSLPYAADGQFEEAVKWGKLGMEMTKDNPDPTVRAMSRFFYGNALLASGDREGAKAQFNFTRSRGECTPAIALSKELSAEHRQHLQTMIKVRVDLTCYDEQGYSALDYAVYGNDKEAAKILRGGLSRQLDDPDEVERHYSLALLWKHSREVFHGHFRPIINLGKTETPQALRKEYEELLDDKTNDGIAKRQRFDRLRLVGLEDFEKHGELPHFGMHCSLSKTFREISAITNEKPFVVFFSYRWIGRDTDPKSTNPDDPNKTQYNRMILAINELLERHNEVQRENVYIWLDIACIDQEDLEAGRRERGINSLPMVVAQCDAMISLVDNRYLTRAWCAVEVLIMQTLRETSNQHEWWEHQLHDPDNDNLNGFLDRGRDQKLEPSRMDLTKEADRRHIEFLKRQSMLLGKTGGFLS</sequence>
<organism evidence="1 2">
    <name type="scientific">Saxophila tyrrhenica</name>
    <dbReference type="NCBI Taxonomy" id="1690608"/>
    <lineage>
        <taxon>Eukaryota</taxon>
        <taxon>Fungi</taxon>
        <taxon>Dikarya</taxon>
        <taxon>Ascomycota</taxon>
        <taxon>Pezizomycotina</taxon>
        <taxon>Dothideomycetes</taxon>
        <taxon>Dothideomycetidae</taxon>
        <taxon>Mycosphaerellales</taxon>
        <taxon>Extremaceae</taxon>
        <taxon>Saxophila</taxon>
    </lineage>
</organism>
<dbReference type="RefSeq" id="XP_064660697.1">
    <property type="nucleotide sequence ID" value="XM_064800746.1"/>
</dbReference>
<dbReference type="AlphaFoldDB" id="A0AAV9PGB1"/>
<reference evidence="1 2" key="1">
    <citation type="submission" date="2023-08" db="EMBL/GenBank/DDBJ databases">
        <title>Black Yeasts Isolated from many extreme environments.</title>
        <authorList>
            <person name="Coleine C."/>
            <person name="Stajich J.E."/>
            <person name="Selbmann L."/>
        </authorList>
    </citation>
    <scope>NUCLEOTIDE SEQUENCE [LARGE SCALE GENOMIC DNA]</scope>
    <source>
        <strain evidence="1 2">CCFEE 5935</strain>
    </source>
</reference>
<evidence type="ECO:0000313" key="1">
    <source>
        <dbReference type="EMBL" id="KAK5171853.1"/>
    </source>
</evidence>
<proteinExistence type="predicted"/>
<dbReference type="GeneID" id="89924836"/>
<dbReference type="EMBL" id="JAVRRT010000005">
    <property type="protein sequence ID" value="KAK5171853.1"/>
    <property type="molecule type" value="Genomic_DNA"/>
</dbReference>
<protein>
    <recommendedName>
        <fullName evidence="3">Heterokaryon incompatibility domain-containing protein</fullName>
    </recommendedName>
</protein>
<evidence type="ECO:0008006" key="3">
    <source>
        <dbReference type="Google" id="ProtNLM"/>
    </source>
</evidence>
<comment type="caution">
    <text evidence="1">The sequence shown here is derived from an EMBL/GenBank/DDBJ whole genome shotgun (WGS) entry which is preliminary data.</text>
</comment>
<dbReference type="InterPro" id="IPR011990">
    <property type="entry name" value="TPR-like_helical_dom_sf"/>
</dbReference>
<dbReference type="SUPFAM" id="SSF48452">
    <property type="entry name" value="TPR-like"/>
    <property type="match status" value="1"/>
</dbReference>
<keyword evidence="2" id="KW-1185">Reference proteome</keyword>
<name>A0AAV9PGB1_9PEZI</name>
<dbReference type="Gene3D" id="1.25.40.10">
    <property type="entry name" value="Tetratricopeptide repeat domain"/>
    <property type="match status" value="1"/>
</dbReference>
<evidence type="ECO:0000313" key="2">
    <source>
        <dbReference type="Proteomes" id="UP001337655"/>
    </source>
</evidence>
<dbReference type="Proteomes" id="UP001337655">
    <property type="component" value="Unassembled WGS sequence"/>
</dbReference>
<accession>A0AAV9PGB1</accession>